<dbReference type="PANTHER" id="PTHR21663:SF0">
    <property type="entry name" value="HEAT REPEAT-CONTAINING PROTEIN 5B"/>
    <property type="match status" value="1"/>
</dbReference>
<dbReference type="GO" id="GO:0030139">
    <property type="term" value="C:endocytic vesicle"/>
    <property type="evidence" value="ECO:0007669"/>
    <property type="project" value="TreeGrafter"/>
</dbReference>
<dbReference type="InterPro" id="IPR057981">
    <property type="entry name" value="TPR_LAA1-like_C"/>
</dbReference>
<dbReference type="GeneID" id="30982217"/>
<dbReference type="GO" id="GO:0006897">
    <property type="term" value="P:endocytosis"/>
    <property type="evidence" value="ECO:0007669"/>
    <property type="project" value="TreeGrafter"/>
</dbReference>
<protein>
    <recommendedName>
        <fullName evidence="2">LAA1-like C-terminal TPR repeats domain-containing protein</fullName>
    </recommendedName>
</protein>
<dbReference type="InterPro" id="IPR040108">
    <property type="entry name" value="Laa1/Sip1/HEATR5"/>
</dbReference>
<accession>A0A1E4SDQ8</accession>
<gene>
    <name evidence="3" type="ORF">CANTADRAFT_27360</name>
</gene>
<dbReference type="Pfam" id="PF25808">
    <property type="entry name" value="TPR_LAA1_C"/>
    <property type="match status" value="1"/>
</dbReference>
<organism evidence="3 4">
    <name type="scientific">Suhomyces tanzawaensis NRRL Y-17324</name>
    <dbReference type="NCBI Taxonomy" id="984487"/>
    <lineage>
        <taxon>Eukaryota</taxon>
        <taxon>Fungi</taxon>
        <taxon>Dikarya</taxon>
        <taxon>Ascomycota</taxon>
        <taxon>Saccharomycotina</taxon>
        <taxon>Pichiomycetes</taxon>
        <taxon>Debaryomycetaceae</taxon>
        <taxon>Suhomyces</taxon>
    </lineage>
</organism>
<dbReference type="PANTHER" id="PTHR21663">
    <property type="entry name" value="HYPOTHETICAL HEAT DOMAIN-CONTAINING"/>
    <property type="match status" value="1"/>
</dbReference>
<sequence length="2182" mass="248615">MAEIVQFPGVANGINKNDLFKYLVNLHVHLKSTPEADLALYLGQLTEVIEYFKVETPTRPKAKVVEPDAERREEKLSSNIYKLVSRNLMIIFTSLTNKVHDFTNNLLNHLQVSESGELPPISKISIKILIDLFDTFPNSLGSIVNFSANQIYKILKKSPTIDSSLVYLLNSITKNATKLDIDEKFQAKLMKIITKNIVQPQISFELYLDSKSSEETATTILLKKSYILVYKNLLLLAVSTNYENLLALSTSSSSAGSKMKPETIMVQQNQFQVSLLASNEKTFHFCLSNPNKEIRVAAIELLSHLLINLVPTGKFSPIEYLINQYNLPSANCWDSSLTTIIDFDNDSLSIDIRKEKNTLLGHDSISQINQATELLLSQTSIVETFILYLQLEQFQNSEYLSTNLTFILDSVLSKFGELNQAKNHIQNQHWDKVLIHWSSAIDFIIKEIGSTCYEVLTSYVYTKFNLDYSSEKSSMDTEFTASRPTTSLRKRESMLFGFRGKSSSKSKAKDAKLKEIRPYHNSSQSFLLLYIFEVLIPFGINFNSVIQSKSKDSQEKTIQDRAIEEEESEDSKTQENSFIRDILFKLIVNENDYTRNYALKALLLYAKVNEVEINLIVLHAFKMVNLEYKASDSKDGKSNTSTSEENICNSTPTKLISYSLVLLSLIKQTDSILLQNSTIVKILSFCTQNLKHNNNSNYTNSLKNSACWVILSSLVTYYNDSEFVKLNSSQFLVFWKSLLTSQFISTSLTADSQESQSNEIIDNLKLRNFSLVCLLNYVESVDLSPESLKQIQFLLTKSYNYLTYLESNIPNVGSYTNLNNQLFNEVDYNPNLLNNIHFMNSTSFKLSLDRIMISLILYSKKIILQSFTKLAALLKNDINSNMMIFLIKTFSDSKIFSRILGNESSEKSKSKASTSAASHLVDYDHDTILVGEDYNYSFGITSKYQGVSANIDELLIKNGPKDHDSSIVFSSPNYQDLVTQELKFKDTFASKEGNSSNIRPIESHLEDDFHTWIDLFEKLVFKSVGHSINYDPNIYLTQRYSVHEEFSPPIFTSLVDLSIELFQLVFPNLSLQIQSSLLEQMRNSLTTKAVDPLRLKAVKVNVSIALHGLVNNAIKRKLTLDAQVVKIIGDILSKIETNNQHLITINSDTIGLAGLLVSKSTVNELISKYVNEIVNDSNPYKRGFSIITLARLYEKTKFGYHDTYNVILQLLNDPNPIVYYYSLEAIIILFETNVDSVNYIPEILTKVYENYLSENFGYDISNKTLINLKTKYNSIGLITRLLKVLVTSLGPRLTELAEDQKLKIKNLIIALSHGIGLATINDYTDVYKYLLALFQELIIFDPKLIEDEVSFFTELLNLIISKNLKVGLVSPSPTSIAKDSIFPFTTSTDLYEASYACYVELIKIYGVKIVDKETISLLWISMNLKPCKELKQFITLWLESSLEMNWFSILSSLFKLSSKKLLGPFIEGNYQQKLLPLQQRQKKKQLNKLEFKDEEIENIVGGDDESMDKNEPITWEFKLYIYDLLNHLLDLASSNGRLLESLKDKIQEIVKISFLGSTSPISSIKLGGIHLLDKVLRLFGHMADPLYPGVSILEQQQAQIISALIPCFNSDNDSKVIVNTINVSSKFINLPRIKFYSKQRILKTLIYLLEEISANKFLKFGFLENMSEYGRKSIQLSILNCWALLKIDAEEDQETTEPELIETLEKYSTLLTSLWILVLRDYSTLKFNDTSNRELITYGNYWINFISVLSIQLERNPQFIDEYLGGDGENFFFVLFSQCVESLIKNKSVPEILNSLKRLVKISALVSLLFHDDIFGEIIDLFDRLILIDDNTEVQCELVEIVSTISNTYVTNATGEVSLEKVENGFDKLFELIRVEMLPLFNILPFLRTDFDPSSETQKLTLRSCDSAPSLLILKKTLEKLVEMMAMFPVVVKVDLYSCLLFMFSKIYEFKNELLISVILPHLKQVLSESSQFENNLVQNFNDIIRSHYSISKELKYSVITSMVLITSGNIQLSQKDSEDLGKALIGLLGDKESANMAIQCIKSLNQYSSKIQKPLLVMKYLVSDLMTMLSSEESLEIDPKISFEILISFSRVLTDDAKLVALYSVLIPLLIRYNDASKLSKNYLHEKLLYLVQYSPLSFKIVVNGKLSDGQRVLTEELVKMQETKEEVNKEEIELKRFNES</sequence>
<dbReference type="EMBL" id="KV453915">
    <property type="protein sequence ID" value="ODV77647.1"/>
    <property type="molecule type" value="Genomic_DNA"/>
</dbReference>
<dbReference type="RefSeq" id="XP_020062769.1">
    <property type="nucleotide sequence ID" value="XM_020208080.1"/>
</dbReference>
<name>A0A1E4SDQ8_9ASCO</name>
<feature type="coiled-coil region" evidence="1">
    <location>
        <begin position="2152"/>
        <end position="2182"/>
    </location>
</feature>
<feature type="domain" description="LAA1-like C-terminal TPR repeats" evidence="2">
    <location>
        <begin position="2015"/>
        <end position="2172"/>
    </location>
</feature>
<dbReference type="GO" id="GO:0005794">
    <property type="term" value="C:Golgi apparatus"/>
    <property type="evidence" value="ECO:0007669"/>
    <property type="project" value="TreeGrafter"/>
</dbReference>
<keyword evidence="4" id="KW-1185">Reference proteome</keyword>
<dbReference type="GO" id="GO:0016020">
    <property type="term" value="C:membrane"/>
    <property type="evidence" value="ECO:0007669"/>
    <property type="project" value="TreeGrafter"/>
</dbReference>
<evidence type="ECO:0000259" key="2">
    <source>
        <dbReference type="Pfam" id="PF25808"/>
    </source>
</evidence>
<dbReference type="GO" id="GO:0005829">
    <property type="term" value="C:cytosol"/>
    <property type="evidence" value="ECO:0007669"/>
    <property type="project" value="GOC"/>
</dbReference>
<dbReference type="InterPro" id="IPR016024">
    <property type="entry name" value="ARM-type_fold"/>
</dbReference>
<reference evidence="4" key="1">
    <citation type="submission" date="2016-05" db="EMBL/GenBank/DDBJ databases">
        <title>Comparative genomics of biotechnologically important yeasts.</title>
        <authorList>
            <consortium name="DOE Joint Genome Institute"/>
            <person name="Riley R."/>
            <person name="Haridas S."/>
            <person name="Wolfe K.H."/>
            <person name="Lopes M.R."/>
            <person name="Hittinger C.T."/>
            <person name="Goker M."/>
            <person name="Salamov A."/>
            <person name="Wisecaver J."/>
            <person name="Long T.M."/>
            <person name="Aerts A.L."/>
            <person name="Barry K."/>
            <person name="Choi C."/>
            <person name="Clum A."/>
            <person name="Coughlan A.Y."/>
            <person name="Deshpande S."/>
            <person name="Douglass A.P."/>
            <person name="Hanson S.J."/>
            <person name="Klenk H.-P."/>
            <person name="Labutti K."/>
            <person name="Lapidus A."/>
            <person name="Lindquist E."/>
            <person name="Lipzen A."/>
            <person name="Meier-Kolthoff J.P."/>
            <person name="Ohm R.A."/>
            <person name="Otillar R.P."/>
            <person name="Pangilinan J."/>
            <person name="Peng Y."/>
            <person name="Rokas A."/>
            <person name="Rosa C.A."/>
            <person name="Scheuner C."/>
            <person name="Sibirny A.A."/>
            <person name="Slot J.C."/>
            <person name="Stielow J.B."/>
            <person name="Sun H."/>
            <person name="Kurtzman C.P."/>
            <person name="Blackwell M."/>
            <person name="Grigoriev I.V."/>
            <person name="Jeffries T.W."/>
        </authorList>
    </citation>
    <scope>NUCLEOTIDE SEQUENCE [LARGE SCALE GENOMIC DNA]</scope>
    <source>
        <strain evidence="4">NRRL Y-17324</strain>
    </source>
</reference>
<dbReference type="Pfam" id="PF20210">
    <property type="entry name" value="Laa1_Sip1_HTR5"/>
    <property type="match status" value="1"/>
</dbReference>
<dbReference type="GO" id="GO:0042147">
    <property type="term" value="P:retrograde transport, endosome to Golgi"/>
    <property type="evidence" value="ECO:0007669"/>
    <property type="project" value="TreeGrafter"/>
</dbReference>
<dbReference type="SUPFAM" id="SSF48371">
    <property type="entry name" value="ARM repeat"/>
    <property type="match status" value="3"/>
</dbReference>
<evidence type="ECO:0000313" key="3">
    <source>
        <dbReference type="EMBL" id="ODV77647.1"/>
    </source>
</evidence>
<proteinExistence type="predicted"/>
<dbReference type="OrthoDB" id="192608at2759"/>
<evidence type="ECO:0000256" key="1">
    <source>
        <dbReference type="SAM" id="Coils"/>
    </source>
</evidence>
<keyword evidence="1" id="KW-0175">Coiled coil</keyword>
<dbReference type="InterPro" id="IPR046837">
    <property type="entry name" value="Laa1/Sip1/HEATR5-like_HEAT"/>
</dbReference>
<dbReference type="Proteomes" id="UP000094285">
    <property type="component" value="Unassembled WGS sequence"/>
</dbReference>
<dbReference type="STRING" id="984487.A0A1E4SDQ8"/>
<dbReference type="GO" id="GO:0008104">
    <property type="term" value="P:intracellular protein localization"/>
    <property type="evidence" value="ECO:0007669"/>
    <property type="project" value="TreeGrafter"/>
</dbReference>
<evidence type="ECO:0000313" key="4">
    <source>
        <dbReference type="Proteomes" id="UP000094285"/>
    </source>
</evidence>